<evidence type="ECO:0000313" key="2">
    <source>
        <dbReference type="Proteomes" id="UP001428817"/>
    </source>
</evidence>
<dbReference type="Proteomes" id="UP001428817">
    <property type="component" value="Unassembled WGS sequence"/>
</dbReference>
<evidence type="ECO:0000313" key="1">
    <source>
        <dbReference type="EMBL" id="GAA5170592.1"/>
    </source>
</evidence>
<keyword evidence="2" id="KW-1185">Reference proteome</keyword>
<evidence type="ECO:0008006" key="3">
    <source>
        <dbReference type="Google" id="ProtNLM"/>
    </source>
</evidence>
<gene>
    <name evidence="1" type="ORF">GCM10023321_68000</name>
</gene>
<accession>A0ABP9R1U3</accession>
<comment type="caution">
    <text evidence="1">The sequence shown here is derived from an EMBL/GenBank/DDBJ whole genome shotgun (WGS) entry which is preliminary data.</text>
</comment>
<sequence length="327" mass="34075">MIVRQWDGWLSRVSALAVTAITVASSGLTDAEPSEPATPSHYVVSVGTDQQPEEQGYQSGCADGRIGRSGLHLLFFGTQQQDGQLRPPGTTNASPAVRISEDWVAKSAGGWIRGYAECGSSRAVLALGVNNKTDGGADPANAGASWARLVERVGANAPADRVTVTGALDGEPGWSKPDWARGWVDAYVAGTGRMLYAANSADGCAADGGKETCGNGWTMADVHYVSTGAKSTVVAVPQIYRTDGIQARQWAAISRWGAKNGAGPLRLVGVLTQETACQQRGPCPRTGNSPNQALKQLADALNADSSTRLTTALISTDVAWPPNMPAP</sequence>
<name>A0ABP9R1U3_9PSEU</name>
<protein>
    <recommendedName>
        <fullName evidence="3">SGNH hydrolase-type esterase domain-containing protein</fullName>
    </recommendedName>
</protein>
<organism evidence="1 2">
    <name type="scientific">Pseudonocardia eucalypti</name>
    <dbReference type="NCBI Taxonomy" id="648755"/>
    <lineage>
        <taxon>Bacteria</taxon>
        <taxon>Bacillati</taxon>
        <taxon>Actinomycetota</taxon>
        <taxon>Actinomycetes</taxon>
        <taxon>Pseudonocardiales</taxon>
        <taxon>Pseudonocardiaceae</taxon>
        <taxon>Pseudonocardia</taxon>
    </lineage>
</organism>
<reference evidence="2" key="1">
    <citation type="journal article" date="2019" name="Int. J. Syst. Evol. Microbiol.">
        <title>The Global Catalogue of Microorganisms (GCM) 10K type strain sequencing project: providing services to taxonomists for standard genome sequencing and annotation.</title>
        <authorList>
            <consortium name="The Broad Institute Genomics Platform"/>
            <consortium name="The Broad Institute Genome Sequencing Center for Infectious Disease"/>
            <person name="Wu L."/>
            <person name="Ma J."/>
        </authorList>
    </citation>
    <scope>NUCLEOTIDE SEQUENCE [LARGE SCALE GENOMIC DNA]</scope>
    <source>
        <strain evidence="2">JCM 18303</strain>
    </source>
</reference>
<proteinExistence type="predicted"/>
<dbReference type="EMBL" id="BAABJP010000044">
    <property type="protein sequence ID" value="GAA5170592.1"/>
    <property type="molecule type" value="Genomic_DNA"/>
</dbReference>